<keyword evidence="2" id="KW-0472">Membrane</keyword>
<keyword evidence="2" id="KW-0812">Transmembrane</keyword>
<evidence type="ECO:0000256" key="1">
    <source>
        <dbReference type="SAM" id="MobiDB-lite"/>
    </source>
</evidence>
<dbReference type="EMBL" id="JAADJZ010000013">
    <property type="protein sequence ID" value="KAF2870885.1"/>
    <property type="molecule type" value="Genomic_DNA"/>
</dbReference>
<accession>A0A7C8MN51</accession>
<reference evidence="3 4" key="1">
    <citation type="submission" date="2020-01" db="EMBL/GenBank/DDBJ databases">
        <authorList>
            <consortium name="DOE Joint Genome Institute"/>
            <person name="Haridas S."/>
            <person name="Albert R."/>
            <person name="Binder M."/>
            <person name="Bloem J."/>
            <person name="Labutti K."/>
            <person name="Salamov A."/>
            <person name="Andreopoulos B."/>
            <person name="Baker S.E."/>
            <person name="Barry K."/>
            <person name="Bills G."/>
            <person name="Bluhm B.H."/>
            <person name="Cannon C."/>
            <person name="Castanera R."/>
            <person name="Culley D.E."/>
            <person name="Daum C."/>
            <person name="Ezra D."/>
            <person name="Gonzalez J.B."/>
            <person name="Henrissat B."/>
            <person name="Kuo A."/>
            <person name="Liang C."/>
            <person name="Lipzen A."/>
            <person name="Lutzoni F."/>
            <person name="Magnuson J."/>
            <person name="Mondo S."/>
            <person name="Nolan M."/>
            <person name="Ohm R."/>
            <person name="Pangilinan J."/>
            <person name="Park H.-J.H."/>
            <person name="Ramirez L."/>
            <person name="Alfaro M."/>
            <person name="Sun H."/>
            <person name="Tritt A."/>
            <person name="Yoshinaga Y."/>
            <person name="Zwiers L.-H.L."/>
            <person name="Turgeon B.G."/>
            <person name="Goodwin S.B."/>
            <person name="Spatafora J.W."/>
            <person name="Crous P.W."/>
            <person name="Grigoriev I.V."/>
        </authorList>
    </citation>
    <scope>NUCLEOTIDE SEQUENCE [LARGE SCALE GENOMIC DNA]</scope>
    <source>
        <strain evidence="3 4">CBS 611.86</strain>
    </source>
</reference>
<feature type="region of interest" description="Disordered" evidence="1">
    <location>
        <begin position="283"/>
        <end position="324"/>
    </location>
</feature>
<evidence type="ECO:0000313" key="4">
    <source>
        <dbReference type="Proteomes" id="UP000481861"/>
    </source>
</evidence>
<evidence type="ECO:0000313" key="3">
    <source>
        <dbReference type="EMBL" id="KAF2870885.1"/>
    </source>
</evidence>
<proteinExistence type="predicted"/>
<keyword evidence="2" id="KW-1133">Transmembrane helix</keyword>
<protein>
    <submittedName>
        <fullName evidence="3">Uncharacterized protein</fullName>
    </submittedName>
</protein>
<feature type="transmembrane region" description="Helical" evidence="2">
    <location>
        <begin position="7"/>
        <end position="28"/>
    </location>
</feature>
<keyword evidence="4" id="KW-1185">Reference proteome</keyword>
<feature type="transmembrane region" description="Helical" evidence="2">
    <location>
        <begin position="333"/>
        <end position="356"/>
    </location>
</feature>
<gene>
    <name evidence="3" type="ORF">BDV95DRAFT_595557</name>
</gene>
<comment type="caution">
    <text evidence="3">The sequence shown here is derived from an EMBL/GenBank/DDBJ whole genome shotgun (WGS) entry which is preliminary data.</text>
</comment>
<sequence length="454" mass="49802">MPMLSDEIAALAVAATVVVVVTTIAVLWNRARGKVPSLERPQSSIESSSTRKSWTSISRLWTGKSAASDLEAGPEREQAEDLRRVRAAEQLHRLSDQTGQTHDFTPTNFENTTTFTSKPCIVLPLYQTSPALSMYIVSFPWGNLGCALAIFTHNTIPFELYKSARKRPNVETTQFTLHQSYQQDTSAQLFDSLQPNFTDFLRKSPGNLVDSAMYLFKVLGFWAAVVMVAQAQSITSIVVTETIFVTPTHTVSQLPSLARRQDGQWTTAAPVWSEPAQSVWSQPAWSAPPQFSPAPTPTLGKNPLAQPTAQPSASPAPLTGTMDRPPNEGFVQAWVLALIGTFVGVALLGVIIHIYFARKRGVSVWNCCGFGRKGLDPDKKRVRDMETAGLVHPATFVGAGRHYEARSAGPTYPVLPRPVHYSLSGHRESSVARGAPEDMDWEQINLDTETAGRR</sequence>
<evidence type="ECO:0000256" key="2">
    <source>
        <dbReference type="SAM" id="Phobius"/>
    </source>
</evidence>
<dbReference type="Proteomes" id="UP000481861">
    <property type="component" value="Unassembled WGS sequence"/>
</dbReference>
<feature type="compositionally biased region" description="Low complexity" evidence="1">
    <location>
        <begin position="303"/>
        <end position="319"/>
    </location>
</feature>
<dbReference type="AlphaFoldDB" id="A0A7C8MN51"/>
<organism evidence="3 4">
    <name type="scientific">Massariosphaeria phaeospora</name>
    <dbReference type="NCBI Taxonomy" id="100035"/>
    <lineage>
        <taxon>Eukaryota</taxon>
        <taxon>Fungi</taxon>
        <taxon>Dikarya</taxon>
        <taxon>Ascomycota</taxon>
        <taxon>Pezizomycotina</taxon>
        <taxon>Dothideomycetes</taxon>
        <taxon>Pleosporomycetidae</taxon>
        <taxon>Pleosporales</taxon>
        <taxon>Pleosporales incertae sedis</taxon>
        <taxon>Massariosphaeria</taxon>
    </lineage>
</organism>
<name>A0A7C8MN51_9PLEO</name>